<evidence type="ECO:0000313" key="2">
    <source>
        <dbReference type="Proteomes" id="UP001060085"/>
    </source>
</evidence>
<dbReference type="Proteomes" id="UP001060085">
    <property type="component" value="Linkage Group LG03"/>
</dbReference>
<protein>
    <submittedName>
        <fullName evidence="1">Uncharacterized protein</fullName>
    </submittedName>
</protein>
<accession>A0ACC0BFZ5</accession>
<organism evidence="1 2">
    <name type="scientific">Catharanthus roseus</name>
    <name type="common">Madagascar periwinkle</name>
    <name type="synonym">Vinca rosea</name>
    <dbReference type="NCBI Taxonomy" id="4058"/>
    <lineage>
        <taxon>Eukaryota</taxon>
        <taxon>Viridiplantae</taxon>
        <taxon>Streptophyta</taxon>
        <taxon>Embryophyta</taxon>
        <taxon>Tracheophyta</taxon>
        <taxon>Spermatophyta</taxon>
        <taxon>Magnoliopsida</taxon>
        <taxon>eudicotyledons</taxon>
        <taxon>Gunneridae</taxon>
        <taxon>Pentapetalae</taxon>
        <taxon>asterids</taxon>
        <taxon>lamiids</taxon>
        <taxon>Gentianales</taxon>
        <taxon>Apocynaceae</taxon>
        <taxon>Rauvolfioideae</taxon>
        <taxon>Vinceae</taxon>
        <taxon>Catharanthinae</taxon>
        <taxon>Catharanthus</taxon>
    </lineage>
</organism>
<comment type="caution">
    <text evidence="1">The sequence shown here is derived from an EMBL/GenBank/DDBJ whole genome shotgun (WGS) entry which is preliminary data.</text>
</comment>
<keyword evidence="2" id="KW-1185">Reference proteome</keyword>
<gene>
    <name evidence="1" type="ORF">M9H77_11963</name>
</gene>
<name>A0ACC0BFZ5_CATRO</name>
<evidence type="ECO:0000313" key="1">
    <source>
        <dbReference type="EMBL" id="KAI5671599.1"/>
    </source>
</evidence>
<proteinExistence type="predicted"/>
<sequence length="107" mass="11502">MESFQSSNRTVLDSTRSSIGEPKPISRNAPEWFRGVSNSPSFRSLSSSNSDWLETASSPSDPSTSSSSLLTVLYNIDGSSETIRVTAVIFSGKVVVILSFVLGIFCC</sequence>
<reference evidence="2" key="1">
    <citation type="journal article" date="2023" name="Nat. Plants">
        <title>Single-cell RNA sequencing provides a high-resolution roadmap for understanding the multicellular compartmentation of specialized metabolism.</title>
        <authorList>
            <person name="Sun S."/>
            <person name="Shen X."/>
            <person name="Li Y."/>
            <person name="Li Y."/>
            <person name="Wang S."/>
            <person name="Li R."/>
            <person name="Zhang H."/>
            <person name="Shen G."/>
            <person name="Guo B."/>
            <person name="Wei J."/>
            <person name="Xu J."/>
            <person name="St-Pierre B."/>
            <person name="Chen S."/>
            <person name="Sun C."/>
        </authorList>
    </citation>
    <scope>NUCLEOTIDE SEQUENCE [LARGE SCALE GENOMIC DNA]</scope>
</reference>
<dbReference type="EMBL" id="CM044703">
    <property type="protein sequence ID" value="KAI5671599.1"/>
    <property type="molecule type" value="Genomic_DNA"/>
</dbReference>